<dbReference type="Proteomes" id="UP001207582">
    <property type="component" value="Unassembled WGS sequence"/>
</dbReference>
<reference evidence="2 3" key="1">
    <citation type="submission" date="2022-10" db="EMBL/GenBank/DDBJ databases">
        <title>Defluviimonas sp. CAU 1641 isolated from mud.</title>
        <authorList>
            <person name="Kim W."/>
        </authorList>
    </citation>
    <scope>NUCLEOTIDE SEQUENCE [LARGE SCALE GENOMIC DNA]</scope>
    <source>
        <strain evidence="2 3">CAU 1641</strain>
    </source>
</reference>
<evidence type="ECO:0000256" key="1">
    <source>
        <dbReference type="SAM" id="MobiDB-lite"/>
    </source>
</evidence>
<evidence type="ECO:0000313" key="2">
    <source>
        <dbReference type="EMBL" id="MCW3783587.1"/>
    </source>
</evidence>
<proteinExistence type="predicted"/>
<sequence>MRSMTDPQPGEDPASFDPSKDPDIAAADIAAARLGCSPDHIPEGPYCYSRVPAGPRGASRIARCPYWTKVRALPEQLDGYCAYLREGDWGEGLSHLFDQLKECGENENADEDLEPDMAIEAAAPSEVDTATIYALHRGFRELHRYTGGTEFTSWENPLPNLTWSRQPIAKVKSWLEEGGFPWEVREALKRKAKGKSIEEEDE</sequence>
<name>A0ABT3J7C6_9RHOB</name>
<keyword evidence="3" id="KW-1185">Reference proteome</keyword>
<comment type="caution">
    <text evidence="2">The sequence shown here is derived from an EMBL/GenBank/DDBJ whole genome shotgun (WGS) entry which is preliminary data.</text>
</comment>
<protein>
    <submittedName>
        <fullName evidence="2">Uncharacterized protein</fullName>
    </submittedName>
</protein>
<accession>A0ABT3J7C6</accession>
<dbReference type="EMBL" id="JAPDOG010000021">
    <property type="protein sequence ID" value="MCW3783587.1"/>
    <property type="molecule type" value="Genomic_DNA"/>
</dbReference>
<evidence type="ECO:0000313" key="3">
    <source>
        <dbReference type="Proteomes" id="UP001207582"/>
    </source>
</evidence>
<feature type="region of interest" description="Disordered" evidence="1">
    <location>
        <begin position="1"/>
        <end position="23"/>
    </location>
</feature>
<gene>
    <name evidence="2" type="ORF">OM960_18770</name>
</gene>
<organism evidence="2 3">
    <name type="scientific">Defluviimonas salinarum</name>
    <dbReference type="NCBI Taxonomy" id="2992147"/>
    <lineage>
        <taxon>Bacteria</taxon>
        <taxon>Pseudomonadati</taxon>
        <taxon>Pseudomonadota</taxon>
        <taxon>Alphaproteobacteria</taxon>
        <taxon>Rhodobacterales</taxon>
        <taxon>Paracoccaceae</taxon>
        <taxon>Albidovulum</taxon>
    </lineage>
</organism>